<accession>A0A8S5PFJ7</accession>
<reference evidence="1" key="1">
    <citation type="journal article" date="2021" name="Proc. Natl. Acad. Sci. U.S.A.">
        <title>A Catalog of Tens of Thousands of Viruses from Human Metagenomes Reveals Hidden Associations with Chronic Diseases.</title>
        <authorList>
            <person name="Tisza M.J."/>
            <person name="Buck C.B."/>
        </authorList>
    </citation>
    <scope>NUCLEOTIDE SEQUENCE</scope>
    <source>
        <strain evidence="1">CtsNT17</strain>
    </source>
</reference>
<organism evidence="1">
    <name type="scientific">Myoviridae sp. ctsNT17</name>
    <dbReference type="NCBI Taxonomy" id="2825191"/>
    <lineage>
        <taxon>Viruses</taxon>
        <taxon>Duplodnaviria</taxon>
        <taxon>Heunggongvirae</taxon>
        <taxon>Uroviricota</taxon>
        <taxon>Caudoviricetes</taxon>
    </lineage>
</organism>
<name>A0A8S5PFJ7_9CAUD</name>
<dbReference type="EMBL" id="BK015416">
    <property type="protein sequence ID" value="DAE05754.1"/>
    <property type="molecule type" value="Genomic_DNA"/>
</dbReference>
<proteinExistence type="predicted"/>
<sequence length="136" mass="14711">MAKFNVVGFDDVEKALIARGEAVTPAVDAMLKAGAEVLVEAQKAESKAMGVYDTGDFHASIKATPVKEGKEGRYLDVYPQGKDRKGVRNATKGFIAEYGKKNVPARPWMSSANEKCSSKLHEAMRAKWSEVMGDGS</sequence>
<protein>
    <submittedName>
        <fullName evidence="1">Type I neck protein</fullName>
    </submittedName>
</protein>
<evidence type="ECO:0000313" key="1">
    <source>
        <dbReference type="EMBL" id="DAE05754.1"/>
    </source>
</evidence>